<evidence type="ECO:0000313" key="7">
    <source>
        <dbReference type="EMBL" id="KAG8469731.1"/>
    </source>
</evidence>
<dbReference type="InterPro" id="IPR000719">
    <property type="entry name" value="Prot_kinase_dom"/>
</dbReference>
<dbReference type="Pfam" id="PF07714">
    <property type="entry name" value="PK_Tyr_Ser-Thr"/>
    <property type="match status" value="1"/>
</dbReference>
<keyword evidence="4" id="KW-0067">ATP-binding</keyword>
<evidence type="ECO:0000259" key="6">
    <source>
        <dbReference type="PROSITE" id="PS50011"/>
    </source>
</evidence>
<dbReference type="PANTHER" id="PTHR44329:SF288">
    <property type="entry name" value="MITOGEN-ACTIVATED PROTEIN KINASE KINASE KINASE 20"/>
    <property type="match status" value="1"/>
</dbReference>
<evidence type="ECO:0000313" key="8">
    <source>
        <dbReference type="Proteomes" id="UP000751190"/>
    </source>
</evidence>
<dbReference type="OMA" id="HHIASGM"/>
<dbReference type="PROSITE" id="PS50011">
    <property type="entry name" value="PROTEIN_KINASE_DOM"/>
    <property type="match status" value="1"/>
</dbReference>
<reference evidence="7" key="1">
    <citation type="submission" date="2021-05" db="EMBL/GenBank/DDBJ databases">
        <title>The genome of the haptophyte Pavlova lutheri (Diacronema luteri, Pavlovales) - a model for lipid biosynthesis in eukaryotic algae.</title>
        <authorList>
            <person name="Hulatt C.J."/>
            <person name="Posewitz M.C."/>
        </authorList>
    </citation>
    <scope>NUCLEOTIDE SEQUENCE</scope>
    <source>
        <strain evidence="7">NIVA-4/92</strain>
    </source>
</reference>
<proteinExistence type="predicted"/>
<dbReference type="InterPro" id="IPR011009">
    <property type="entry name" value="Kinase-like_dom_sf"/>
</dbReference>
<protein>
    <recommendedName>
        <fullName evidence="6">Protein kinase domain-containing protein</fullName>
    </recommendedName>
</protein>
<keyword evidence="2" id="KW-0547">Nucleotide-binding</keyword>
<dbReference type="SMART" id="SM00220">
    <property type="entry name" value="S_TKc"/>
    <property type="match status" value="1"/>
</dbReference>
<dbReference type="Gene3D" id="3.30.200.20">
    <property type="entry name" value="Phosphorylase Kinase, domain 1"/>
    <property type="match status" value="1"/>
</dbReference>
<gene>
    <name evidence="7" type="ORF">KFE25_006186</name>
</gene>
<sequence>MSLFHAATKTPRLGTARIETRNDGLQRQPLKLLRGVTFQGLMPGNNLQSLVGEVNTGKRPNIQLLREKHLDAESVIEPRLLKPVKVLGEGAFGIVFMCEYIPRIGSSTEELVHAAGGFVAMKKLKVKLPPVSDGNPMATPVVLSVVEQRMADDRELADFASELLMLKALKHPNVIGYIGCTLQKDADGNDQLAIVQEYAAHGTLKPLLTAETSVLRRKYTTADGLRWAHHIASGMAFLHDCRPPIIHRDLKPENILLCGDRATAKIADFGLVTFEKRDMRGDNFKVTGIVGSMRYMSPENFRGENYSRKNDVYSFAIICYELLLRQRAYEGLFMSTEEIAKRAGANELRPALPSVWPPEAKSLHSRCWAHEPSKRPEFSEVATELAAWRTDGAQNVLKGVVKGSKKGLLEVFGFGNAMLHTSFSDTTEQRASKRMSGSRASSFGDGTQRRFSIA</sequence>
<feature type="region of interest" description="Disordered" evidence="5">
    <location>
        <begin position="428"/>
        <end position="454"/>
    </location>
</feature>
<evidence type="ECO:0000256" key="1">
    <source>
        <dbReference type="ARBA" id="ARBA00022679"/>
    </source>
</evidence>
<keyword evidence="1" id="KW-0808">Transferase</keyword>
<dbReference type="Proteomes" id="UP000751190">
    <property type="component" value="Unassembled WGS sequence"/>
</dbReference>
<dbReference type="EMBL" id="JAGTXO010000002">
    <property type="protein sequence ID" value="KAG8469731.1"/>
    <property type="molecule type" value="Genomic_DNA"/>
</dbReference>
<evidence type="ECO:0000256" key="4">
    <source>
        <dbReference type="ARBA" id="ARBA00022840"/>
    </source>
</evidence>
<dbReference type="GO" id="GO:0004674">
    <property type="term" value="F:protein serine/threonine kinase activity"/>
    <property type="evidence" value="ECO:0007669"/>
    <property type="project" value="TreeGrafter"/>
</dbReference>
<dbReference type="OrthoDB" id="4062651at2759"/>
<dbReference type="Gene3D" id="1.10.510.10">
    <property type="entry name" value="Transferase(Phosphotransferase) domain 1"/>
    <property type="match status" value="1"/>
</dbReference>
<name>A0A8J6CG35_DIALT</name>
<dbReference type="InterPro" id="IPR001245">
    <property type="entry name" value="Ser-Thr/Tyr_kinase_cat_dom"/>
</dbReference>
<dbReference type="GO" id="GO:0005524">
    <property type="term" value="F:ATP binding"/>
    <property type="evidence" value="ECO:0007669"/>
    <property type="project" value="UniProtKB-KW"/>
</dbReference>
<dbReference type="PANTHER" id="PTHR44329">
    <property type="entry name" value="SERINE/THREONINE-PROTEIN KINASE TNNI3K-RELATED"/>
    <property type="match status" value="1"/>
</dbReference>
<feature type="domain" description="Protein kinase" evidence="6">
    <location>
        <begin position="81"/>
        <end position="389"/>
    </location>
</feature>
<dbReference type="AlphaFoldDB" id="A0A8J6CG35"/>
<evidence type="ECO:0000256" key="2">
    <source>
        <dbReference type="ARBA" id="ARBA00022741"/>
    </source>
</evidence>
<dbReference type="InterPro" id="IPR008271">
    <property type="entry name" value="Ser/Thr_kinase_AS"/>
</dbReference>
<dbReference type="PROSITE" id="PS00108">
    <property type="entry name" value="PROTEIN_KINASE_ST"/>
    <property type="match status" value="1"/>
</dbReference>
<keyword evidence="3" id="KW-0418">Kinase</keyword>
<comment type="caution">
    <text evidence="7">The sequence shown here is derived from an EMBL/GenBank/DDBJ whole genome shotgun (WGS) entry which is preliminary data.</text>
</comment>
<keyword evidence="8" id="KW-1185">Reference proteome</keyword>
<organism evidence="7 8">
    <name type="scientific">Diacronema lutheri</name>
    <name type="common">Unicellular marine alga</name>
    <name type="synonym">Monochrysis lutheri</name>
    <dbReference type="NCBI Taxonomy" id="2081491"/>
    <lineage>
        <taxon>Eukaryota</taxon>
        <taxon>Haptista</taxon>
        <taxon>Haptophyta</taxon>
        <taxon>Pavlovophyceae</taxon>
        <taxon>Pavlovales</taxon>
        <taxon>Pavlovaceae</taxon>
        <taxon>Diacronema</taxon>
    </lineage>
</organism>
<evidence type="ECO:0000256" key="3">
    <source>
        <dbReference type="ARBA" id="ARBA00022777"/>
    </source>
</evidence>
<dbReference type="InterPro" id="IPR051681">
    <property type="entry name" value="Ser/Thr_Kinases-Pseudokinases"/>
</dbReference>
<accession>A0A8J6CG35</accession>
<evidence type="ECO:0000256" key="5">
    <source>
        <dbReference type="SAM" id="MobiDB-lite"/>
    </source>
</evidence>
<dbReference type="SUPFAM" id="SSF56112">
    <property type="entry name" value="Protein kinase-like (PK-like)"/>
    <property type="match status" value="1"/>
</dbReference>